<keyword evidence="1" id="KW-0812">Transmembrane</keyword>
<keyword evidence="3" id="KW-1185">Reference proteome</keyword>
<name>A0ABT8HWI7_9BACL</name>
<evidence type="ECO:0000313" key="2">
    <source>
        <dbReference type="EMBL" id="MDN4525079.1"/>
    </source>
</evidence>
<accession>A0ABT8HWI7</accession>
<protein>
    <submittedName>
        <fullName evidence="2">Uncharacterized protein</fullName>
    </submittedName>
</protein>
<feature type="transmembrane region" description="Helical" evidence="1">
    <location>
        <begin position="6"/>
        <end position="23"/>
    </location>
</feature>
<reference evidence="2" key="1">
    <citation type="submission" date="2023-07" db="EMBL/GenBank/DDBJ databases">
        <title>Fictibacillus sp. isolated from freshwater pond.</title>
        <authorList>
            <person name="Kirdat K."/>
            <person name="Bhat A."/>
            <person name="Mourya A."/>
            <person name="Yadav A."/>
        </authorList>
    </citation>
    <scope>NUCLEOTIDE SEQUENCE</scope>
    <source>
        <strain evidence="2">NE201</strain>
    </source>
</reference>
<evidence type="ECO:0000313" key="3">
    <source>
        <dbReference type="Proteomes" id="UP001172721"/>
    </source>
</evidence>
<comment type="caution">
    <text evidence="2">The sequence shown here is derived from an EMBL/GenBank/DDBJ whole genome shotgun (WGS) entry which is preliminary data.</text>
</comment>
<dbReference type="Proteomes" id="UP001172721">
    <property type="component" value="Unassembled WGS sequence"/>
</dbReference>
<dbReference type="EMBL" id="JAUHTR010000005">
    <property type="protein sequence ID" value="MDN4525079.1"/>
    <property type="molecule type" value="Genomic_DNA"/>
</dbReference>
<organism evidence="2 3">
    <name type="scientific">Fictibacillus fluitans</name>
    <dbReference type="NCBI Taxonomy" id="3058422"/>
    <lineage>
        <taxon>Bacteria</taxon>
        <taxon>Bacillati</taxon>
        <taxon>Bacillota</taxon>
        <taxon>Bacilli</taxon>
        <taxon>Bacillales</taxon>
        <taxon>Fictibacillaceae</taxon>
        <taxon>Fictibacillus</taxon>
    </lineage>
</organism>
<keyword evidence="1" id="KW-1133">Transmembrane helix</keyword>
<evidence type="ECO:0000256" key="1">
    <source>
        <dbReference type="SAM" id="Phobius"/>
    </source>
</evidence>
<keyword evidence="1" id="KW-0472">Membrane</keyword>
<gene>
    <name evidence="2" type="ORF">QYB97_11355</name>
</gene>
<proteinExistence type="predicted"/>
<feature type="transmembrane region" description="Helical" evidence="1">
    <location>
        <begin position="30"/>
        <end position="55"/>
    </location>
</feature>
<dbReference type="RefSeq" id="WP_301166119.1">
    <property type="nucleotide sequence ID" value="NZ_JAUHTR010000005.1"/>
</dbReference>
<feature type="transmembrane region" description="Helical" evidence="1">
    <location>
        <begin position="67"/>
        <end position="94"/>
    </location>
</feature>
<sequence>MALLMVISLTVLLFINWIPYALQKKFKVRYWVSGIVITLIGPTIGYVAIKIFFHLVANVEKQAYDAYFAGFGLGLLFTLSGIVYILASIFSTIVKNRRVSQ</sequence>